<evidence type="ECO:0000256" key="4">
    <source>
        <dbReference type="ARBA" id="ARBA00023143"/>
    </source>
</evidence>
<dbReference type="Proteomes" id="UP000577362">
    <property type="component" value="Unassembled WGS sequence"/>
</dbReference>
<evidence type="ECO:0000256" key="1">
    <source>
        <dbReference type="ARBA" id="ARBA00004117"/>
    </source>
</evidence>
<evidence type="ECO:0000256" key="3">
    <source>
        <dbReference type="ARBA" id="ARBA00017941"/>
    </source>
</evidence>
<dbReference type="EMBL" id="JACIEN010000008">
    <property type="protein sequence ID" value="MBB4019807.1"/>
    <property type="molecule type" value="Genomic_DNA"/>
</dbReference>
<evidence type="ECO:0000313" key="8">
    <source>
        <dbReference type="EMBL" id="MBB4019807.1"/>
    </source>
</evidence>
<dbReference type="Pfam" id="PF06429">
    <property type="entry name" value="Flg_bbr_C"/>
    <property type="match status" value="1"/>
</dbReference>
<dbReference type="GO" id="GO:0030694">
    <property type="term" value="C:bacterial-type flagellum basal body, rod"/>
    <property type="evidence" value="ECO:0007669"/>
    <property type="project" value="UniProtKB-UniRule"/>
</dbReference>
<dbReference type="PANTHER" id="PTHR30435">
    <property type="entry name" value="FLAGELLAR PROTEIN"/>
    <property type="match status" value="1"/>
</dbReference>
<comment type="similarity">
    <text evidence="2">Belongs to the flagella basal body rod proteins family.</text>
</comment>
<dbReference type="RefSeq" id="WP_019402940.1">
    <property type="nucleotide sequence ID" value="NZ_JACIEN010000008.1"/>
</dbReference>
<feature type="domain" description="Flagellar basal-body/hook protein C-terminal" evidence="7">
    <location>
        <begin position="91"/>
        <end position="135"/>
    </location>
</feature>
<sequence length="140" mass="15138">MIDPLQASARLSAAGLEAQSVRLRIVSENIANAQSTGSAAGADPYARKTVTFKGELDRALGAATVKVDRVGKDKAPFRVQYEPGNPAADADGYVKYPNVNMLIEMADMREANRSYEANLQMIKQARSMISMTIDLLRSSS</sequence>
<comment type="subcellular location">
    <subcellularLocation>
        <location evidence="1 6">Bacterial flagellum basal body</location>
    </subcellularLocation>
</comment>
<dbReference type="AlphaFoldDB" id="A0A840CC20"/>
<accession>A0A840CC20</accession>
<comment type="subunit">
    <text evidence="5 6">The basal body constitutes a major portion of the flagellar organelle and consists of four rings (L,P,S, and M) mounted on a central rod. The rod consists of about 26 subunits of FlgG in the distal portion, and FlgB, FlgC and FlgF are thought to build up the proximal portion of the rod with about 6 subunits each.</text>
</comment>
<gene>
    <name evidence="8" type="ORF">GGR16_004862</name>
</gene>
<keyword evidence="4 6" id="KW-0975">Bacterial flagellum</keyword>
<name>A0A840CC20_9HYPH</name>
<dbReference type="InterPro" id="IPR010930">
    <property type="entry name" value="Flg_bb/hook_C_dom"/>
</dbReference>
<dbReference type="PANTHER" id="PTHR30435:SF2">
    <property type="entry name" value="FLAGELLAR BASAL-BODY ROD PROTEIN FLGC"/>
    <property type="match status" value="1"/>
</dbReference>
<dbReference type="InterPro" id="IPR006299">
    <property type="entry name" value="FlgC"/>
</dbReference>
<comment type="caution">
    <text evidence="8">The sequence shown here is derived from an EMBL/GenBank/DDBJ whole genome shotgun (WGS) entry which is preliminary data.</text>
</comment>
<keyword evidence="9" id="KW-1185">Reference proteome</keyword>
<evidence type="ECO:0000256" key="2">
    <source>
        <dbReference type="ARBA" id="ARBA00009677"/>
    </source>
</evidence>
<keyword evidence="8" id="KW-0966">Cell projection</keyword>
<protein>
    <recommendedName>
        <fullName evidence="3 6">Flagellar basal-body rod protein FlgC</fullName>
    </recommendedName>
</protein>
<proteinExistence type="inferred from homology"/>
<dbReference type="NCBIfam" id="TIGR01395">
    <property type="entry name" value="FlgC"/>
    <property type="match status" value="1"/>
</dbReference>
<evidence type="ECO:0000256" key="6">
    <source>
        <dbReference type="RuleBase" id="RU362062"/>
    </source>
</evidence>
<organism evidence="8 9">
    <name type="scientific">Chelatococcus caeni</name>
    <dbReference type="NCBI Taxonomy" id="1348468"/>
    <lineage>
        <taxon>Bacteria</taxon>
        <taxon>Pseudomonadati</taxon>
        <taxon>Pseudomonadota</taxon>
        <taxon>Alphaproteobacteria</taxon>
        <taxon>Hyphomicrobiales</taxon>
        <taxon>Chelatococcaceae</taxon>
        <taxon>Chelatococcus</taxon>
    </lineage>
</organism>
<evidence type="ECO:0000256" key="5">
    <source>
        <dbReference type="ARBA" id="ARBA00025933"/>
    </source>
</evidence>
<evidence type="ECO:0000259" key="7">
    <source>
        <dbReference type="Pfam" id="PF06429"/>
    </source>
</evidence>
<dbReference type="GO" id="GO:0071978">
    <property type="term" value="P:bacterial-type flagellum-dependent swarming motility"/>
    <property type="evidence" value="ECO:0007669"/>
    <property type="project" value="TreeGrafter"/>
</dbReference>
<reference evidence="8 9" key="1">
    <citation type="submission" date="2020-08" db="EMBL/GenBank/DDBJ databases">
        <title>Genomic Encyclopedia of Type Strains, Phase IV (KMG-IV): sequencing the most valuable type-strain genomes for metagenomic binning, comparative biology and taxonomic classification.</title>
        <authorList>
            <person name="Goeker M."/>
        </authorList>
    </citation>
    <scope>NUCLEOTIDE SEQUENCE [LARGE SCALE GENOMIC DNA]</scope>
    <source>
        <strain evidence="8 9">DSM 103737</strain>
    </source>
</reference>
<evidence type="ECO:0000313" key="9">
    <source>
        <dbReference type="Proteomes" id="UP000577362"/>
    </source>
</evidence>
<keyword evidence="8" id="KW-0969">Cilium</keyword>
<keyword evidence="8" id="KW-0282">Flagellum</keyword>